<accession>A0ABZ2CA18</accession>
<evidence type="ECO:0000256" key="1">
    <source>
        <dbReference type="SAM" id="Phobius"/>
    </source>
</evidence>
<organism evidence="2 3">
    <name type="scientific">Niallia oryzisoli</name>
    <dbReference type="NCBI Taxonomy" id="1737571"/>
    <lineage>
        <taxon>Bacteria</taxon>
        <taxon>Bacillati</taxon>
        <taxon>Bacillota</taxon>
        <taxon>Bacilli</taxon>
        <taxon>Bacillales</taxon>
        <taxon>Bacillaceae</taxon>
        <taxon>Niallia</taxon>
    </lineage>
</organism>
<name>A0ABZ2CA18_9BACI</name>
<sequence>MVAYIVDFLLVALLIIGITAINGIITDGIGNKLFGRNKKSVFVNQSARIQTGWKNVGGSKK</sequence>
<evidence type="ECO:0000313" key="2">
    <source>
        <dbReference type="EMBL" id="WVX80112.1"/>
    </source>
</evidence>
<feature type="transmembrane region" description="Helical" evidence="1">
    <location>
        <begin position="6"/>
        <end position="29"/>
    </location>
</feature>
<keyword evidence="1" id="KW-1133">Transmembrane helix</keyword>
<keyword evidence="1" id="KW-0472">Membrane</keyword>
<evidence type="ECO:0000313" key="3">
    <source>
        <dbReference type="Proteomes" id="UP001357223"/>
    </source>
</evidence>
<keyword evidence="3" id="KW-1185">Reference proteome</keyword>
<reference evidence="2 3" key="1">
    <citation type="submission" date="2023-10" db="EMBL/GenBank/DDBJ databases">
        <title>Niallia locisalis sp.nov. isolated from a salt pond sample.</title>
        <authorList>
            <person name="Li X.-J."/>
            <person name="Dong L."/>
        </authorList>
    </citation>
    <scope>NUCLEOTIDE SEQUENCE [LARGE SCALE GENOMIC DNA]</scope>
    <source>
        <strain evidence="2 3">DSM 29761</strain>
    </source>
</reference>
<protein>
    <submittedName>
        <fullName evidence="2">Uncharacterized protein</fullName>
    </submittedName>
</protein>
<dbReference type="EMBL" id="CP137640">
    <property type="protein sequence ID" value="WVX80112.1"/>
    <property type="molecule type" value="Genomic_DNA"/>
</dbReference>
<proteinExistence type="predicted"/>
<dbReference type="RefSeq" id="WP_338449042.1">
    <property type="nucleotide sequence ID" value="NZ_CP137640.1"/>
</dbReference>
<keyword evidence="1" id="KW-0812">Transmembrane</keyword>
<dbReference type="Proteomes" id="UP001357223">
    <property type="component" value="Chromosome"/>
</dbReference>
<gene>
    <name evidence="2" type="ORF">R4Z09_22935</name>
</gene>